<feature type="non-terminal residue" evidence="3">
    <location>
        <position position="56"/>
    </location>
</feature>
<reference evidence="3" key="1">
    <citation type="submission" date="2021-02" db="EMBL/GenBank/DDBJ databases">
        <authorList>
            <person name="Nowell W R."/>
        </authorList>
    </citation>
    <scope>NUCLEOTIDE SEQUENCE</scope>
</reference>
<organism evidence="3 4">
    <name type="scientific">Rotaria magnacalcarata</name>
    <dbReference type="NCBI Taxonomy" id="392030"/>
    <lineage>
        <taxon>Eukaryota</taxon>
        <taxon>Metazoa</taxon>
        <taxon>Spiralia</taxon>
        <taxon>Gnathifera</taxon>
        <taxon>Rotifera</taxon>
        <taxon>Eurotatoria</taxon>
        <taxon>Bdelloidea</taxon>
        <taxon>Philodinida</taxon>
        <taxon>Philodinidae</taxon>
        <taxon>Rotaria</taxon>
    </lineage>
</organism>
<evidence type="ECO:0000256" key="2">
    <source>
        <dbReference type="SAM" id="SignalP"/>
    </source>
</evidence>
<proteinExistence type="predicted"/>
<sequence>KVKMQQHSVCVFLLLVFIGKYQAQDTAAPPDWNGDPKLCTISPPVTPSPQPAPPMP</sequence>
<feature type="chain" id="PRO_5035716440" evidence="2">
    <location>
        <begin position="24"/>
        <end position="56"/>
    </location>
</feature>
<dbReference type="AlphaFoldDB" id="A0A8S3C4G9"/>
<protein>
    <submittedName>
        <fullName evidence="3">Uncharacterized protein</fullName>
    </submittedName>
</protein>
<feature type="non-terminal residue" evidence="3">
    <location>
        <position position="1"/>
    </location>
</feature>
<evidence type="ECO:0000256" key="1">
    <source>
        <dbReference type="SAM" id="MobiDB-lite"/>
    </source>
</evidence>
<gene>
    <name evidence="3" type="ORF">SMN809_LOCUS51155</name>
</gene>
<feature type="region of interest" description="Disordered" evidence="1">
    <location>
        <begin position="26"/>
        <end position="56"/>
    </location>
</feature>
<name>A0A8S3C4G9_9BILA</name>
<keyword evidence="2" id="KW-0732">Signal</keyword>
<feature type="compositionally biased region" description="Pro residues" evidence="1">
    <location>
        <begin position="44"/>
        <end position="56"/>
    </location>
</feature>
<feature type="signal peptide" evidence="2">
    <location>
        <begin position="1"/>
        <end position="23"/>
    </location>
</feature>
<evidence type="ECO:0000313" key="3">
    <source>
        <dbReference type="EMBL" id="CAF4888428.1"/>
    </source>
</evidence>
<dbReference type="EMBL" id="CAJOBI010170849">
    <property type="protein sequence ID" value="CAF4888428.1"/>
    <property type="molecule type" value="Genomic_DNA"/>
</dbReference>
<dbReference type="Proteomes" id="UP000676336">
    <property type="component" value="Unassembled WGS sequence"/>
</dbReference>
<comment type="caution">
    <text evidence="3">The sequence shown here is derived from an EMBL/GenBank/DDBJ whole genome shotgun (WGS) entry which is preliminary data.</text>
</comment>
<accession>A0A8S3C4G9</accession>
<evidence type="ECO:0000313" key="4">
    <source>
        <dbReference type="Proteomes" id="UP000676336"/>
    </source>
</evidence>